<proteinExistence type="predicted"/>
<evidence type="ECO:0000313" key="2">
    <source>
        <dbReference type="Proteomes" id="UP000297245"/>
    </source>
</evidence>
<name>A0A4S8LMU4_DENBC</name>
<sequence>MYPIVSCIISVAWVIDASIKSPNSMSGYQFMMASQLLYCGRPIVYALLSASDPSLLSAIKSLICGDSASISNCRNITPHHDPPSSGLGPNASESTQIHVELMTIHNYDGIRNAGPQISSFPTSQSGGIGSIDITSPPIDDNKDHDVLGVENQCSHTSSHIEHGNDFEELQDEGDALRRHF</sequence>
<dbReference type="EMBL" id="ML179330">
    <property type="protein sequence ID" value="THU90577.1"/>
    <property type="molecule type" value="Genomic_DNA"/>
</dbReference>
<dbReference type="AlphaFoldDB" id="A0A4S8LMU4"/>
<accession>A0A4S8LMU4</accession>
<gene>
    <name evidence="1" type="ORF">K435DRAFT_968600</name>
</gene>
<reference evidence="1 2" key="1">
    <citation type="journal article" date="2019" name="Nat. Ecol. Evol.">
        <title>Megaphylogeny resolves global patterns of mushroom evolution.</title>
        <authorList>
            <person name="Varga T."/>
            <person name="Krizsan K."/>
            <person name="Foldi C."/>
            <person name="Dima B."/>
            <person name="Sanchez-Garcia M."/>
            <person name="Sanchez-Ramirez S."/>
            <person name="Szollosi G.J."/>
            <person name="Szarkandi J.G."/>
            <person name="Papp V."/>
            <person name="Albert L."/>
            <person name="Andreopoulos W."/>
            <person name="Angelini C."/>
            <person name="Antonin V."/>
            <person name="Barry K.W."/>
            <person name="Bougher N.L."/>
            <person name="Buchanan P."/>
            <person name="Buyck B."/>
            <person name="Bense V."/>
            <person name="Catcheside P."/>
            <person name="Chovatia M."/>
            <person name="Cooper J."/>
            <person name="Damon W."/>
            <person name="Desjardin D."/>
            <person name="Finy P."/>
            <person name="Geml J."/>
            <person name="Haridas S."/>
            <person name="Hughes K."/>
            <person name="Justo A."/>
            <person name="Karasinski D."/>
            <person name="Kautmanova I."/>
            <person name="Kiss B."/>
            <person name="Kocsube S."/>
            <person name="Kotiranta H."/>
            <person name="LaButti K.M."/>
            <person name="Lechner B.E."/>
            <person name="Liimatainen K."/>
            <person name="Lipzen A."/>
            <person name="Lukacs Z."/>
            <person name="Mihaltcheva S."/>
            <person name="Morgado L.N."/>
            <person name="Niskanen T."/>
            <person name="Noordeloos M.E."/>
            <person name="Ohm R.A."/>
            <person name="Ortiz-Santana B."/>
            <person name="Ovrebo C."/>
            <person name="Racz N."/>
            <person name="Riley R."/>
            <person name="Savchenko A."/>
            <person name="Shiryaev A."/>
            <person name="Soop K."/>
            <person name="Spirin V."/>
            <person name="Szebenyi C."/>
            <person name="Tomsovsky M."/>
            <person name="Tulloss R.E."/>
            <person name="Uehling J."/>
            <person name="Grigoriev I.V."/>
            <person name="Vagvolgyi C."/>
            <person name="Papp T."/>
            <person name="Martin F.M."/>
            <person name="Miettinen O."/>
            <person name="Hibbett D.S."/>
            <person name="Nagy L.G."/>
        </authorList>
    </citation>
    <scope>NUCLEOTIDE SEQUENCE [LARGE SCALE GENOMIC DNA]</scope>
    <source>
        <strain evidence="1 2">CBS 962.96</strain>
    </source>
</reference>
<evidence type="ECO:0000313" key="1">
    <source>
        <dbReference type="EMBL" id="THU90577.1"/>
    </source>
</evidence>
<protein>
    <submittedName>
        <fullName evidence="1">Uncharacterized protein</fullName>
    </submittedName>
</protein>
<organism evidence="1 2">
    <name type="scientific">Dendrothele bispora (strain CBS 962.96)</name>
    <dbReference type="NCBI Taxonomy" id="1314807"/>
    <lineage>
        <taxon>Eukaryota</taxon>
        <taxon>Fungi</taxon>
        <taxon>Dikarya</taxon>
        <taxon>Basidiomycota</taxon>
        <taxon>Agaricomycotina</taxon>
        <taxon>Agaricomycetes</taxon>
        <taxon>Agaricomycetidae</taxon>
        <taxon>Agaricales</taxon>
        <taxon>Agaricales incertae sedis</taxon>
        <taxon>Dendrothele</taxon>
    </lineage>
</organism>
<keyword evidence="2" id="KW-1185">Reference proteome</keyword>
<dbReference type="Proteomes" id="UP000297245">
    <property type="component" value="Unassembled WGS sequence"/>
</dbReference>